<feature type="chain" id="PRO_5014572833" evidence="1">
    <location>
        <begin position="22"/>
        <end position="69"/>
    </location>
</feature>
<reference evidence="2 4" key="2">
    <citation type="journal article" date="2014" name="BMC Genomics">
        <title>An improved genome release (version Mt4.0) for the model legume Medicago truncatula.</title>
        <authorList>
            <person name="Tang H."/>
            <person name="Krishnakumar V."/>
            <person name="Bidwell S."/>
            <person name="Rosen B."/>
            <person name="Chan A."/>
            <person name="Zhou S."/>
            <person name="Gentzbittel L."/>
            <person name="Childs K.L."/>
            <person name="Yandell M."/>
            <person name="Gundlach H."/>
            <person name="Mayer K.F."/>
            <person name="Schwartz D.C."/>
            <person name="Town C.D."/>
        </authorList>
    </citation>
    <scope>GENOME REANNOTATION</scope>
    <source>
        <strain evidence="3 4">cv. Jemalong A17</strain>
    </source>
</reference>
<dbReference type="AlphaFoldDB" id="G7JCZ8"/>
<organism evidence="2 4">
    <name type="scientific">Medicago truncatula</name>
    <name type="common">Barrel medic</name>
    <name type="synonym">Medicago tribuloides</name>
    <dbReference type="NCBI Taxonomy" id="3880"/>
    <lineage>
        <taxon>Eukaryota</taxon>
        <taxon>Viridiplantae</taxon>
        <taxon>Streptophyta</taxon>
        <taxon>Embryophyta</taxon>
        <taxon>Tracheophyta</taxon>
        <taxon>Spermatophyta</taxon>
        <taxon>Magnoliopsida</taxon>
        <taxon>eudicotyledons</taxon>
        <taxon>Gunneridae</taxon>
        <taxon>Pentapetalae</taxon>
        <taxon>rosids</taxon>
        <taxon>fabids</taxon>
        <taxon>Fabales</taxon>
        <taxon>Fabaceae</taxon>
        <taxon>Papilionoideae</taxon>
        <taxon>50 kb inversion clade</taxon>
        <taxon>NPAAA clade</taxon>
        <taxon>Hologalegina</taxon>
        <taxon>IRL clade</taxon>
        <taxon>Trifolieae</taxon>
        <taxon>Medicago</taxon>
    </lineage>
</organism>
<evidence type="ECO:0000256" key="1">
    <source>
        <dbReference type="SAM" id="SignalP"/>
    </source>
</evidence>
<dbReference type="PaxDb" id="3880-AES91507"/>
<name>G7JCZ8_MEDTR</name>
<dbReference type="Proteomes" id="UP000002051">
    <property type="component" value="Chromosome 4"/>
</dbReference>
<reference evidence="3" key="3">
    <citation type="submission" date="2015-04" db="UniProtKB">
        <authorList>
            <consortium name="EnsemblPlants"/>
        </authorList>
    </citation>
    <scope>IDENTIFICATION</scope>
    <source>
        <strain evidence="3">cv. Jemalong A17</strain>
    </source>
</reference>
<keyword evidence="4" id="KW-1185">Reference proteome</keyword>
<keyword evidence="2" id="KW-0472">Membrane</keyword>
<dbReference type="HOGENOM" id="CLU_2779676_0_0_1"/>
<evidence type="ECO:0000313" key="3">
    <source>
        <dbReference type="EnsemblPlants" id="AES91507"/>
    </source>
</evidence>
<sequence>MAYNPVLLLLFFFFMLFTCSCFDVSQTRTTTGKPTPEATTEKHPRIIGLGSLLYPKGENTSWPSQKVLF</sequence>
<proteinExistence type="predicted"/>
<gene>
    <name evidence="2" type="ordered locus">MTR_4g114290</name>
</gene>
<dbReference type="EMBL" id="CM001220">
    <property type="protein sequence ID" value="AES91507.1"/>
    <property type="molecule type" value="Genomic_DNA"/>
</dbReference>
<dbReference type="EnsemblPlants" id="AES91507">
    <property type="protein sequence ID" value="AES91507"/>
    <property type="gene ID" value="MTR_4g114290"/>
</dbReference>
<feature type="signal peptide" evidence="1">
    <location>
        <begin position="1"/>
        <end position="21"/>
    </location>
</feature>
<protein>
    <submittedName>
        <fullName evidence="2">Transmembrane protein, putative</fullName>
    </submittedName>
</protein>
<reference evidence="2 4" key="1">
    <citation type="journal article" date="2011" name="Nature">
        <title>The Medicago genome provides insight into the evolution of rhizobial symbioses.</title>
        <authorList>
            <person name="Young N.D."/>
            <person name="Debelle F."/>
            <person name="Oldroyd G.E."/>
            <person name="Geurts R."/>
            <person name="Cannon S.B."/>
            <person name="Udvardi M.K."/>
            <person name="Benedito V.A."/>
            <person name="Mayer K.F."/>
            <person name="Gouzy J."/>
            <person name="Schoof H."/>
            <person name="Van de Peer Y."/>
            <person name="Proost S."/>
            <person name="Cook D.R."/>
            <person name="Meyers B.C."/>
            <person name="Spannagl M."/>
            <person name="Cheung F."/>
            <person name="De Mita S."/>
            <person name="Krishnakumar V."/>
            <person name="Gundlach H."/>
            <person name="Zhou S."/>
            <person name="Mudge J."/>
            <person name="Bharti A.K."/>
            <person name="Murray J.D."/>
            <person name="Naoumkina M.A."/>
            <person name="Rosen B."/>
            <person name="Silverstein K.A."/>
            <person name="Tang H."/>
            <person name="Rombauts S."/>
            <person name="Zhao P.X."/>
            <person name="Zhou P."/>
            <person name="Barbe V."/>
            <person name="Bardou P."/>
            <person name="Bechner M."/>
            <person name="Bellec A."/>
            <person name="Berger A."/>
            <person name="Berges H."/>
            <person name="Bidwell S."/>
            <person name="Bisseling T."/>
            <person name="Choisne N."/>
            <person name="Couloux A."/>
            <person name="Denny R."/>
            <person name="Deshpande S."/>
            <person name="Dai X."/>
            <person name="Doyle J.J."/>
            <person name="Dudez A.M."/>
            <person name="Farmer A.D."/>
            <person name="Fouteau S."/>
            <person name="Franken C."/>
            <person name="Gibelin C."/>
            <person name="Gish J."/>
            <person name="Goldstein S."/>
            <person name="Gonzalez A.J."/>
            <person name="Green P.J."/>
            <person name="Hallab A."/>
            <person name="Hartog M."/>
            <person name="Hua A."/>
            <person name="Humphray S.J."/>
            <person name="Jeong D.H."/>
            <person name="Jing Y."/>
            <person name="Jocker A."/>
            <person name="Kenton S.M."/>
            <person name="Kim D.J."/>
            <person name="Klee K."/>
            <person name="Lai H."/>
            <person name="Lang C."/>
            <person name="Lin S."/>
            <person name="Macmil S.L."/>
            <person name="Magdelenat G."/>
            <person name="Matthews L."/>
            <person name="McCorrison J."/>
            <person name="Monaghan E.L."/>
            <person name="Mun J.H."/>
            <person name="Najar F.Z."/>
            <person name="Nicholson C."/>
            <person name="Noirot C."/>
            <person name="O'Bleness M."/>
            <person name="Paule C.R."/>
            <person name="Poulain J."/>
            <person name="Prion F."/>
            <person name="Qin B."/>
            <person name="Qu C."/>
            <person name="Retzel E.F."/>
            <person name="Riddle C."/>
            <person name="Sallet E."/>
            <person name="Samain S."/>
            <person name="Samson N."/>
            <person name="Sanders I."/>
            <person name="Saurat O."/>
            <person name="Scarpelli C."/>
            <person name="Schiex T."/>
            <person name="Segurens B."/>
            <person name="Severin A.J."/>
            <person name="Sherrier D.J."/>
            <person name="Shi R."/>
            <person name="Sims S."/>
            <person name="Singer S.R."/>
            <person name="Sinharoy S."/>
            <person name="Sterck L."/>
            <person name="Viollet A."/>
            <person name="Wang B.B."/>
            <person name="Wang K."/>
            <person name="Wang M."/>
            <person name="Wang X."/>
            <person name="Warfsmann J."/>
            <person name="Weissenbach J."/>
            <person name="White D.D."/>
            <person name="White J.D."/>
            <person name="Wiley G.B."/>
            <person name="Wincker P."/>
            <person name="Xing Y."/>
            <person name="Yang L."/>
            <person name="Yao Z."/>
            <person name="Ying F."/>
            <person name="Zhai J."/>
            <person name="Zhou L."/>
            <person name="Zuber A."/>
            <person name="Denarie J."/>
            <person name="Dixon R.A."/>
            <person name="May G.D."/>
            <person name="Schwartz D.C."/>
            <person name="Rogers J."/>
            <person name="Quetier F."/>
            <person name="Town C.D."/>
            <person name="Roe B.A."/>
        </authorList>
    </citation>
    <scope>NUCLEOTIDE SEQUENCE [LARGE SCALE GENOMIC DNA]</scope>
    <source>
        <strain evidence="2">A17</strain>
        <strain evidence="3 4">cv. Jemalong A17</strain>
    </source>
</reference>
<accession>G7JCZ8</accession>
<evidence type="ECO:0000313" key="2">
    <source>
        <dbReference type="EMBL" id="AES91507.1"/>
    </source>
</evidence>
<evidence type="ECO:0000313" key="4">
    <source>
        <dbReference type="Proteomes" id="UP000002051"/>
    </source>
</evidence>
<keyword evidence="1" id="KW-0732">Signal</keyword>
<keyword evidence="2" id="KW-0812">Transmembrane</keyword>